<feature type="signal peptide" evidence="1">
    <location>
        <begin position="1"/>
        <end position="20"/>
    </location>
</feature>
<evidence type="ECO:0000313" key="2">
    <source>
        <dbReference type="EMBL" id="KAA6386956.1"/>
    </source>
</evidence>
<dbReference type="EMBL" id="SNRW01004577">
    <property type="protein sequence ID" value="KAA6386956.1"/>
    <property type="molecule type" value="Genomic_DNA"/>
</dbReference>
<feature type="chain" id="PRO_5023837253" evidence="1">
    <location>
        <begin position="21"/>
        <end position="233"/>
    </location>
</feature>
<reference evidence="2 3" key="1">
    <citation type="submission" date="2019-03" db="EMBL/GenBank/DDBJ databases">
        <title>Single cell metagenomics reveals metabolic interactions within the superorganism composed of flagellate Streblomastix strix and complex community of Bacteroidetes bacteria on its surface.</title>
        <authorList>
            <person name="Treitli S.C."/>
            <person name="Kolisko M."/>
            <person name="Husnik F."/>
            <person name="Keeling P."/>
            <person name="Hampl V."/>
        </authorList>
    </citation>
    <scope>NUCLEOTIDE SEQUENCE [LARGE SCALE GENOMIC DNA]</scope>
    <source>
        <strain evidence="2">ST1C</strain>
    </source>
</reference>
<accession>A0A5J4VXP7</accession>
<sequence>MRIATALMIIIRYLHSYSQALQFISNVNDAIDNEKRERKRRRLRIIARYRNGLQNGAEGKNMYEEKKERNSAGYYVGKAFIQNIIRRHKADNSGQNKQDAMTTQKIKQQKVQDDDFILDPEKNMKKSGIRQLPILTELDAMKQNFENLLFSNDAYMMYAYLTDQRIKYDLLIRVLINQLEESFLVQEDENGAAVIRNARQRQSICRKQQQDQLIKHRKQSKIAENKWKETNNK</sequence>
<comment type="caution">
    <text evidence="2">The sequence shown here is derived from an EMBL/GenBank/DDBJ whole genome shotgun (WGS) entry which is preliminary data.</text>
</comment>
<proteinExistence type="predicted"/>
<gene>
    <name evidence="2" type="ORF">EZS28_017517</name>
</gene>
<organism evidence="2 3">
    <name type="scientific">Streblomastix strix</name>
    <dbReference type="NCBI Taxonomy" id="222440"/>
    <lineage>
        <taxon>Eukaryota</taxon>
        <taxon>Metamonada</taxon>
        <taxon>Preaxostyla</taxon>
        <taxon>Oxymonadida</taxon>
        <taxon>Streblomastigidae</taxon>
        <taxon>Streblomastix</taxon>
    </lineage>
</organism>
<name>A0A5J4VXP7_9EUKA</name>
<keyword evidence="1" id="KW-0732">Signal</keyword>
<evidence type="ECO:0000256" key="1">
    <source>
        <dbReference type="SAM" id="SignalP"/>
    </source>
</evidence>
<protein>
    <submittedName>
        <fullName evidence="2">Uncharacterized protein</fullName>
    </submittedName>
</protein>
<dbReference type="AlphaFoldDB" id="A0A5J4VXP7"/>
<dbReference type="Proteomes" id="UP000324800">
    <property type="component" value="Unassembled WGS sequence"/>
</dbReference>
<evidence type="ECO:0000313" key="3">
    <source>
        <dbReference type="Proteomes" id="UP000324800"/>
    </source>
</evidence>